<evidence type="ECO:0000256" key="8">
    <source>
        <dbReference type="PIRSR" id="PIRSR613078-3"/>
    </source>
</evidence>
<feature type="binding site" evidence="5 7">
    <location>
        <position position="104"/>
    </location>
    <ligand>
        <name>substrate</name>
    </ligand>
</feature>
<evidence type="ECO:0000256" key="6">
    <source>
        <dbReference type="PIRSR" id="PIRSR613078-1"/>
    </source>
</evidence>
<evidence type="ECO:0000256" key="5">
    <source>
        <dbReference type="HAMAP-Rule" id="MF_01039"/>
    </source>
</evidence>
<evidence type="ECO:0000313" key="10">
    <source>
        <dbReference type="EMBL" id="QHI99520.1"/>
    </source>
</evidence>
<evidence type="ECO:0000256" key="9">
    <source>
        <dbReference type="RuleBase" id="RU004512"/>
    </source>
</evidence>
<dbReference type="GO" id="GO:0006094">
    <property type="term" value="P:gluconeogenesis"/>
    <property type="evidence" value="ECO:0007669"/>
    <property type="project" value="UniProtKB-UniRule"/>
</dbReference>
<proteinExistence type="inferred from homology"/>
<name>A0A857J6A3_9BURK</name>
<dbReference type="Proteomes" id="UP000464787">
    <property type="component" value="Chromosome"/>
</dbReference>
<feature type="binding site" evidence="5 7">
    <location>
        <begin position="191"/>
        <end position="192"/>
    </location>
    <ligand>
        <name>substrate</name>
    </ligand>
</feature>
<feature type="active site" description="Tele-phosphohistidine intermediate" evidence="5 6">
    <location>
        <position position="15"/>
    </location>
</feature>
<keyword evidence="11" id="KW-1185">Reference proteome</keyword>
<feature type="binding site" evidence="5 7">
    <location>
        <begin position="14"/>
        <end position="21"/>
    </location>
    <ligand>
        <name>substrate</name>
    </ligand>
</feature>
<dbReference type="PANTHER" id="PTHR11931">
    <property type="entry name" value="PHOSPHOGLYCERATE MUTASE"/>
    <property type="match status" value="1"/>
</dbReference>
<dbReference type="InterPro" id="IPR005952">
    <property type="entry name" value="Phosphogly_mut1"/>
</dbReference>
<dbReference type="RefSeq" id="WP_160553332.1">
    <property type="nucleotide sequence ID" value="NZ_CP047650.1"/>
</dbReference>
<dbReference type="SUPFAM" id="SSF53254">
    <property type="entry name" value="Phosphoglycerate mutase-like"/>
    <property type="match status" value="1"/>
</dbReference>
<dbReference type="GO" id="GO:0004619">
    <property type="term" value="F:phosphoglycerate mutase activity"/>
    <property type="evidence" value="ECO:0007669"/>
    <property type="project" value="UniProtKB-UniRule"/>
</dbReference>
<feature type="binding site" evidence="5 7">
    <location>
        <begin position="93"/>
        <end position="96"/>
    </location>
    <ligand>
        <name>substrate</name>
    </ligand>
</feature>
<dbReference type="AlphaFoldDB" id="A0A857J6A3"/>
<organism evidence="10 11">
    <name type="scientific">Xylophilus rhododendri</name>
    <dbReference type="NCBI Taxonomy" id="2697032"/>
    <lineage>
        <taxon>Bacteria</taxon>
        <taxon>Pseudomonadati</taxon>
        <taxon>Pseudomonadota</taxon>
        <taxon>Betaproteobacteria</taxon>
        <taxon>Burkholderiales</taxon>
        <taxon>Xylophilus</taxon>
    </lineage>
</organism>
<evidence type="ECO:0000256" key="7">
    <source>
        <dbReference type="PIRSR" id="PIRSR613078-2"/>
    </source>
</evidence>
<keyword evidence="4 5" id="KW-0413">Isomerase</keyword>
<keyword evidence="3 5" id="KW-0324">Glycolysis</keyword>
<comment type="subunit">
    <text evidence="5">Homodimer.</text>
</comment>
<dbReference type="GO" id="GO:0006096">
    <property type="term" value="P:glycolytic process"/>
    <property type="evidence" value="ECO:0007669"/>
    <property type="project" value="UniProtKB-UniRule"/>
</dbReference>
<evidence type="ECO:0000313" key="11">
    <source>
        <dbReference type="Proteomes" id="UP000464787"/>
    </source>
</evidence>
<gene>
    <name evidence="5" type="primary">gpmA</name>
    <name evidence="10" type="ORF">GT347_17000</name>
</gene>
<keyword evidence="2 5" id="KW-0312">Gluconeogenesis</keyword>
<dbReference type="Gene3D" id="3.40.50.1240">
    <property type="entry name" value="Phosphoglycerate mutase-like"/>
    <property type="match status" value="1"/>
</dbReference>
<sequence>MPTALSPAELLLIRHGESAWNHEQRFTGWADVGLTAAGVGQMRELGDRLRGEGVSIDRVFSSLLRRCVDSVDVLLDAMQAPAVPRTLDWRLNERHYGALTGRSKPGAVAEFGAEAVRTWRRSYRAVPPPLPLSELAKIAPLASTLSEHPQAGTLPEAESLEQTAWRVAQCWPEVIAPALSPGRRLAVVGHGNSLRALVMQLEELGEAEVSGLEIANGEMRRYAALEDGGWARREIWRPDRHALSQIL</sequence>
<feature type="binding site" evidence="5 7">
    <location>
        <begin position="120"/>
        <end position="121"/>
    </location>
    <ligand>
        <name>substrate</name>
    </ligand>
</feature>
<dbReference type="Pfam" id="PF00300">
    <property type="entry name" value="His_Phos_1"/>
    <property type="match status" value="2"/>
</dbReference>
<dbReference type="InterPro" id="IPR029033">
    <property type="entry name" value="His_PPase_superfam"/>
</dbReference>
<comment type="function">
    <text evidence="5 9">Catalyzes the interconversion of 2-phosphoglycerate and 3-phosphoglycerate.</text>
</comment>
<dbReference type="HAMAP" id="MF_01039">
    <property type="entry name" value="PGAM_GpmA"/>
    <property type="match status" value="1"/>
</dbReference>
<dbReference type="EC" id="5.4.2.11" evidence="5 9"/>
<dbReference type="UniPathway" id="UPA00109">
    <property type="reaction ID" value="UER00186"/>
</dbReference>
<comment type="pathway">
    <text evidence="5 9">Carbohydrate degradation; glycolysis; pyruvate from D-glyceraldehyde 3-phosphate: step 3/5.</text>
</comment>
<feature type="active site" description="Proton donor/acceptor" evidence="5 6">
    <location>
        <position position="93"/>
    </location>
</feature>
<evidence type="ECO:0000256" key="1">
    <source>
        <dbReference type="ARBA" id="ARBA00006717"/>
    </source>
</evidence>
<reference evidence="10 11" key="1">
    <citation type="submission" date="2020-01" db="EMBL/GenBank/DDBJ databases">
        <title>Genome sequencing of strain KACC 21265.</title>
        <authorList>
            <person name="Heo J."/>
            <person name="Kim S.-J."/>
            <person name="Kim J.-S."/>
            <person name="Hong S.-B."/>
            <person name="Kwon S.-W."/>
        </authorList>
    </citation>
    <scope>NUCLEOTIDE SEQUENCE [LARGE SCALE GENOMIC DNA]</scope>
    <source>
        <strain evidence="10 11">KACC 21265</strain>
    </source>
</reference>
<dbReference type="InterPro" id="IPR013078">
    <property type="entry name" value="His_Pase_superF_clade-1"/>
</dbReference>
<dbReference type="PROSITE" id="PS00175">
    <property type="entry name" value="PG_MUTASE"/>
    <property type="match status" value="1"/>
</dbReference>
<feature type="binding site" evidence="5 7">
    <location>
        <begin position="27"/>
        <end position="28"/>
    </location>
    <ligand>
        <name>substrate</name>
    </ligand>
</feature>
<feature type="site" description="Transition state stabilizer" evidence="5 8">
    <location>
        <position position="190"/>
    </location>
</feature>
<comment type="catalytic activity">
    <reaction evidence="5 9">
        <text>(2R)-2-phosphoglycerate = (2R)-3-phosphoglycerate</text>
        <dbReference type="Rhea" id="RHEA:15901"/>
        <dbReference type="ChEBI" id="CHEBI:58272"/>
        <dbReference type="ChEBI" id="CHEBI:58289"/>
        <dbReference type="EC" id="5.4.2.11"/>
    </reaction>
</comment>
<evidence type="ECO:0000256" key="3">
    <source>
        <dbReference type="ARBA" id="ARBA00023152"/>
    </source>
</evidence>
<dbReference type="SMART" id="SM00855">
    <property type="entry name" value="PGAM"/>
    <property type="match status" value="1"/>
</dbReference>
<evidence type="ECO:0000256" key="4">
    <source>
        <dbReference type="ARBA" id="ARBA00023235"/>
    </source>
</evidence>
<evidence type="ECO:0000256" key="2">
    <source>
        <dbReference type="ARBA" id="ARBA00022432"/>
    </source>
</evidence>
<dbReference type="EMBL" id="CP047650">
    <property type="protein sequence ID" value="QHI99520.1"/>
    <property type="molecule type" value="Genomic_DNA"/>
</dbReference>
<feature type="binding site" evidence="5 7">
    <location>
        <position position="66"/>
    </location>
    <ligand>
        <name>substrate</name>
    </ligand>
</feature>
<comment type="similarity">
    <text evidence="1 5">Belongs to the phosphoglycerate mutase family. BPG-dependent PGAM subfamily.</text>
</comment>
<dbReference type="InterPro" id="IPR001345">
    <property type="entry name" value="PG/BPGM_mutase_AS"/>
</dbReference>
<dbReference type="CDD" id="cd07067">
    <property type="entry name" value="HP_PGM_like"/>
    <property type="match status" value="1"/>
</dbReference>
<dbReference type="NCBIfam" id="TIGR01258">
    <property type="entry name" value="pgm_1"/>
    <property type="match status" value="1"/>
</dbReference>
<protein>
    <recommendedName>
        <fullName evidence="5 9">2,3-bisphosphoglycerate-dependent phosphoglycerate mutase</fullName>
        <shortName evidence="5">BPG-dependent PGAM</shortName>
        <shortName evidence="5">PGAM</shortName>
        <shortName evidence="5">Phosphoglyceromutase</shortName>
        <shortName evidence="5">dPGM</shortName>
        <ecNumber evidence="5 9">5.4.2.11</ecNumber>
    </recommendedName>
</protein>
<accession>A0A857J6A3</accession>
<dbReference type="KEGG" id="xyk:GT347_17000"/>